<dbReference type="PROSITE" id="PS00633">
    <property type="entry name" value="BROMODOMAIN_1"/>
    <property type="match status" value="1"/>
</dbReference>
<dbReference type="SMART" id="SM00297">
    <property type="entry name" value="BROMO"/>
    <property type="match status" value="1"/>
</dbReference>
<dbReference type="PROSITE" id="PS51186">
    <property type="entry name" value="GNAT"/>
    <property type="match status" value="1"/>
</dbReference>
<accession>G0R2E7</accession>
<evidence type="ECO:0000256" key="8">
    <source>
        <dbReference type="ARBA" id="ARBA00023159"/>
    </source>
</evidence>
<dbReference type="InterPro" id="IPR037800">
    <property type="entry name" value="GCN5"/>
</dbReference>
<keyword evidence="5" id="KW-0156">Chromatin regulator</keyword>
<keyword evidence="16" id="KW-1185">Reference proteome</keyword>
<dbReference type="InParanoid" id="G0R2E7"/>
<dbReference type="InterPro" id="IPR018359">
    <property type="entry name" value="Bromodomain_CS"/>
</dbReference>
<dbReference type="InterPro" id="IPR000182">
    <property type="entry name" value="GNAT_dom"/>
</dbReference>
<dbReference type="PANTHER" id="PTHR45750">
    <property type="entry name" value="GH11602P"/>
    <property type="match status" value="1"/>
</dbReference>
<evidence type="ECO:0000256" key="4">
    <source>
        <dbReference type="ARBA" id="ARBA00022679"/>
    </source>
</evidence>
<feature type="domain" description="Bromo" evidence="13">
    <location>
        <begin position="289"/>
        <end position="359"/>
    </location>
</feature>
<feature type="domain" description="N-acetyltransferase" evidence="14">
    <location>
        <begin position="30"/>
        <end position="184"/>
    </location>
</feature>
<dbReference type="GO" id="GO:0045944">
    <property type="term" value="P:positive regulation of transcription by RNA polymerase II"/>
    <property type="evidence" value="ECO:0007669"/>
    <property type="project" value="TreeGrafter"/>
</dbReference>
<evidence type="ECO:0000256" key="9">
    <source>
        <dbReference type="ARBA" id="ARBA00023163"/>
    </source>
</evidence>
<dbReference type="PROSITE" id="PS50014">
    <property type="entry name" value="BROMODOMAIN_2"/>
    <property type="match status" value="1"/>
</dbReference>
<dbReference type="CDD" id="cd04301">
    <property type="entry name" value="NAT_SF"/>
    <property type="match status" value="1"/>
</dbReference>
<dbReference type="InterPro" id="IPR036427">
    <property type="entry name" value="Bromodomain-like_sf"/>
</dbReference>
<evidence type="ECO:0000259" key="14">
    <source>
        <dbReference type="PROSITE" id="PS51186"/>
    </source>
</evidence>
<gene>
    <name evidence="15" type="ORF">IMG5_177130</name>
</gene>
<keyword evidence="8" id="KW-0010">Activator</keyword>
<evidence type="ECO:0000256" key="10">
    <source>
        <dbReference type="ARBA" id="ARBA00023242"/>
    </source>
</evidence>
<evidence type="ECO:0000256" key="5">
    <source>
        <dbReference type="ARBA" id="ARBA00022853"/>
    </source>
</evidence>
<keyword evidence="6" id="KW-0805">Transcription regulation</keyword>
<keyword evidence="11" id="KW-0012">Acyltransferase</keyword>
<dbReference type="InterPro" id="IPR001487">
    <property type="entry name" value="Bromodomain"/>
</dbReference>
<comment type="subcellular location">
    <subcellularLocation>
        <location evidence="1">Nucleus</location>
    </subcellularLocation>
</comment>
<dbReference type="GO" id="GO:0005634">
    <property type="term" value="C:nucleus"/>
    <property type="evidence" value="ECO:0007669"/>
    <property type="project" value="UniProtKB-SubCell"/>
</dbReference>
<dbReference type="STRING" id="857967.G0R2E7"/>
<name>G0R2E7_ICHMU</name>
<evidence type="ECO:0000259" key="13">
    <source>
        <dbReference type="PROSITE" id="PS50014"/>
    </source>
</evidence>
<evidence type="ECO:0000256" key="11">
    <source>
        <dbReference type="ARBA" id="ARBA00023315"/>
    </source>
</evidence>
<sequence>MFVGMNGEITGLGFATRDQGAKVQEDQGILDYKILRNDGNLENMKLLIDLKNIFSRQLPKMPKEYIVKLIFDRHHESMVIFKNNQKVIGGICYRQYKSQRFAEIAFLAVTANEQVRGYGTRLMNKFKEYMQQQDIEYLLTYADNFAIGYFKKQGFSKEHRMPQERWKGFIKDYDGGTLMECYIHPYIDYSDISKIIQKQKEILIERIKKLCLNEKVFSGVNYAKLIRNAIQVEKNEEEKEGDESQPLVDPLEIPGIKQSGWEWADYQELKNQKERSFNLQCANVIENLKRHKQSWPFTDPVNKDDVPDYYDIITDPIDIKLIERRLQNNQYLDKDQFIKDIRKIFANAKLYNQPDTVYYKAAKELEEYIEPYLEKLKEIPLNSNNQKAIPIRKSIKKK</sequence>
<dbReference type="PRINTS" id="PR00503">
    <property type="entry name" value="BROMODOMAIN"/>
</dbReference>
<dbReference type="SUPFAM" id="SSF47370">
    <property type="entry name" value="Bromodomain"/>
    <property type="match status" value="1"/>
</dbReference>
<keyword evidence="7 12" id="KW-0103">Bromodomain</keyword>
<dbReference type="Pfam" id="PF00439">
    <property type="entry name" value="Bromodomain"/>
    <property type="match status" value="1"/>
</dbReference>
<dbReference type="AlphaFoldDB" id="G0R2E7"/>
<evidence type="ECO:0000256" key="7">
    <source>
        <dbReference type="ARBA" id="ARBA00023117"/>
    </source>
</evidence>
<dbReference type="SUPFAM" id="SSF55729">
    <property type="entry name" value="Acyl-CoA N-acyltransferases (Nat)"/>
    <property type="match status" value="1"/>
</dbReference>
<dbReference type="OMA" id="HQPPKEW"/>
<dbReference type="InterPro" id="IPR016181">
    <property type="entry name" value="Acyl_CoA_acyltransferase"/>
</dbReference>
<keyword evidence="9" id="KW-0804">Transcription</keyword>
<dbReference type="RefSeq" id="XP_004027711.1">
    <property type="nucleotide sequence ID" value="XM_004027662.1"/>
</dbReference>
<dbReference type="Proteomes" id="UP000008983">
    <property type="component" value="Unassembled WGS sequence"/>
</dbReference>
<evidence type="ECO:0000256" key="6">
    <source>
        <dbReference type="ARBA" id="ARBA00023015"/>
    </source>
</evidence>
<keyword evidence="4" id="KW-0808">Transferase</keyword>
<comment type="similarity">
    <text evidence="2">Belongs to the acetyltransferase family. GCN5 subfamily.</text>
</comment>
<evidence type="ECO:0000313" key="16">
    <source>
        <dbReference type="Proteomes" id="UP000008983"/>
    </source>
</evidence>
<proteinExistence type="inferred from homology"/>
<dbReference type="Gene3D" id="1.20.920.10">
    <property type="entry name" value="Bromodomain-like"/>
    <property type="match status" value="1"/>
</dbReference>
<reference evidence="15 16" key="1">
    <citation type="submission" date="2011-07" db="EMBL/GenBank/DDBJ databases">
        <authorList>
            <person name="Coyne R."/>
            <person name="Brami D."/>
            <person name="Johnson J."/>
            <person name="Hostetler J."/>
            <person name="Hannick L."/>
            <person name="Clark T."/>
            <person name="Cassidy-Hanley D."/>
            <person name="Inman J."/>
        </authorList>
    </citation>
    <scope>NUCLEOTIDE SEQUENCE [LARGE SCALE GENOMIC DNA]</scope>
    <source>
        <strain evidence="15 16">G5</strain>
    </source>
</reference>
<evidence type="ECO:0000313" key="15">
    <source>
        <dbReference type="EMBL" id="EGR28366.1"/>
    </source>
</evidence>
<dbReference type="PANTHER" id="PTHR45750:SF3">
    <property type="entry name" value="HISTONE ACETYLTRANSFERASE"/>
    <property type="match status" value="1"/>
</dbReference>
<evidence type="ECO:0000256" key="1">
    <source>
        <dbReference type="ARBA" id="ARBA00004123"/>
    </source>
</evidence>
<dbReference type="eggNOG" id="KOG1472">
    <property type="taxonomic scope" value="Eukaryota"/>
</dbReference>
<dbReference type="Gene3D" id="3.40.630.30">
    <property type="match status" value="1"/>
</dbReference>
<dbReference type="GO" id="GO:0000123">
    <property type="term" value="C:histone acetyltransferase complex"/>
    <property type="evidence" value="ECO:0007669"/>
    <property type="project" value="TreeGrafter"/>
</dbReference>
<dbReference type="GO" id="GO:0010484">
    <property type="term" value="F:histone H3 acetyltransferase activity"/>
    <property type="evidence" value="ECO:0007669"/>
    <property type="project" value="TreeGrafter"/>
</dbReference>
<dbReference type="OrthoDB" id="1937912at2759"/>
<keyword evidence="10" id="KW-0539">Nucleus</keyword>
<dbReference type="EC" id="2.3.1.48" evidence="3"/>
<dbReference type="EMBL" id="GL984254">
    <property type="protein sequence ID" value="EGR28366.1"/>
    <property type="molecule type" value="Genomic_DNA"/>
</dbReference>
<dbReference type="Pfam" id="PF00583">
    <property type="entry name" value="Acetyltransf_1"/>
    <property type="match status" value="1"/>
</dbReference>
<dbReference type="CDD" id="cd05509">
    <property type="entry name" value="Bromo_gcn5_like"/>
    <property type="match status" value="1"/>
</dbReference>
<evidence type="ECO:0000256" key="12">
    <source>
        <dbReference type="PROSITE-ProRule" id="PRU00035"/>
    </source>
</evidence>
<organism evidence="15 16">
    <name type="scientific">Ichthyophthirius multifiliis</name>
    <name type="common">White spot disease agent</name>
    <name type="synonym">Ich</name>
    <dbReference type="NCBI Taxonomy" id="5932"/>
    <lineage>
        <taxon>Eukaryota</taxon>
        <taxon>Sar</taxon>
        <taxon>Alveolata</taxon>
        <taxon>Ciliophora</taxon>
        <taxon>Intramacronucleata</taxon>
        <taxon>Oligohymenophorea</taxon>
        <taxon>Hymenostomatida</taxon>
        <taxon>Ophryoglenina</taxon>
        <taxon>Ichthyophthirius</taxon>
    </lineage>
</organism>
<protein>
    <recommendedName>
        <fullName evidence="3">histone acetyltransferase</fullName>
        <ecNumber evidence="3">2.3.1.48</ecNumber>
    </recommendedName>
</protein>
<evidence type="ECO:0000256" key="2">
    <source>
        <dbReference type="ARBA" id="ARBA00008607"/>
    </source>
</evidence>
<dbReference type="GeneID" id="14904439"/>
<evidence type="ECO:0000256" key="3">
    <source>
        <dbReference type="ARBA" id="ARBA00013184"/>
    </source>
</evidence>